<name>A0A9N8H1G7_9STRA</name>
<dbReference type="InterPro" id="IPR015500">
    <property type="entry name" value="Peptidase_S8_subtilisin-rel"/>
</dbReference>
<dbReference type="GO" id="GO:0005737">
    <property type="term" value="C:cytoplasm"/>
    <property type="evidence" value="ECO:0007669"/>
    <property type="project" value="UniProtKB-ARBA"/>
</dbReference>
<reference evidence="13" key="1">
    <citation type="submission" date="2020-06" db="EMBL/GenBank/DDBJ databases">
        <authorList>
            <consortium name="Plant Systems Biology data submission"/>
        </authorList>
    </citation>
    <scope>NUCLEOTIDE SEQUENCE</scope>
    <source>
        <strain evidence="13">D6</strain>
    </source>
</reference>
<evidence type="ECO:0000256" key="10">
    <source>
        <dbReference type="PROSITE-ProRule" id="PRU01240"/>
    </source>
</evidence>
<dbReference type="Proteomes" id="UP001153069">
    <property type="component" value="Unassembled WGS sequence"/>
</dbReference>
<evidence type="ECO:0000256" key="2">
    <source>
        <dbReference type="ARBA" id="ARBA00022670"/>
    </source>
</evidence>
<evidence type="ECO:0000256" key="9">
    <source>
        <dbReference type="PIRSR" id="PIRSR615500-1"/>
    </source>
</evidence>
<comment type="catalytic activity">
    <reaction evidence="7">
        <text>Hydrolysis of proteins with broad specificity for peptide bonds, and a preference for a large uncharged residue in P1. Hydrolyzes peptide amides.</text>
        <dbReference type="EC" id="3.4.21.62"/>
    </reaction>
</comment>
<dbReference type="GO" id="GO:0016485">
    <property type="term" value="P:protein processing"/>
    <property type="evidence" value="ECO:0007669"/>
    <property type="project" value="TreeGrafter"/>
</dbReference>
<dbReference type="PANTHER" id="PTHR42884">
    <property type="entry name" value="PROPROTEIN CONVERTASE SUBTILISIN/KEXIN-RELATED"/>
    <property type="match status" value="1"/>
</dbReference>
<dbReference type="InterPro" id="IPR000209">
    <property type="entry name" value="Peptidase_S8/S53_dom"/>
</dbReference>
<dbReference type="GO" id="GO:0004252">
    <property type="term" value="F:serine-type endopeptidase activity"/>
    <property type="evidence" value="ECO:0007669"/>
    <property type="project" value="UniProtKB-UniRule"/>
</dbReference>
<proteinExistence type="inferred from homology"/>
<dbReference type="PROSITE" id="PS51892">
    <property type="entry name" value="SUBTILASE"/>
    <property type="match status" value="1"/>
</dbReference>
<comment type="caution">
    <text evidence="13">The sequence shown here is derived from an EMBL/GenBank/DDBJ whole genome shotgun (WGS) entry which is preliminary data.</text>
</comment>
<keyword evidence="6" id="KW-0106">Calcium</keyword>
<dbReference type="OrthoDB" id="44525at2759"/>
<accession>A0A9N8H1G7</accession>
<feature type="active site" description="Charge relay system" evidence="9 10">
    <location>
        <position position="183"/>
    </location>
</feature>
<dbReference type="CDD" id="cd04059">
    <property type="entry name" value="Peptidases_S8_Protein_convertases_Kexins_Furin-like"/>
    <property type="match status" value="1"/>
</dbReference>
<sequence>MPAGPGSIARVHLLQLPAATFCILSSLSVPTRADQSTSCEWWGDPCPWPLDGECDQSFSTRCENGDCFDCDPLQEHHYDCQSCISAQGYWCPGDALCRGQPLNEAYYSFTLGLFAGGGELATSIKTSCPLAQDWQQTCGPAHHDNVFSDPLYDAMNWSYDMINVEAVWRQGITGAGVHVRINDDGVDASHPEFSQRFDVANSCQEAYLPLPPINNDSNEDIHDHGTACASIVGAQHDNNHCAVGIAPGVTLSSCTVVNPLIFNQGAELFVKQLQEVDISSNSWGPSPCKHKFARTRFLQQQCPFEVDHQISPCRICGGNLENNGMDLEDGLCRRSIIHHCTQFYELDPIACAEYLDLFVDCNYHALSPTEHQVFVRAITEGRNGKGIIFTFPAGNEFPYGSNANLDGFVNSRFTIAVGAVDKVGKRTAYSTPGSPVLISAPGGDLEYISNNIVAKPGGGCHDAGAGTSFSTPVVSGVIALMLEVRPELTWRDVQGILVVTAQQNDPDDDSWNTRNGAGLNHSYFFGFGLVDAFAAVELAKTWELWDPEIQIMVESGTINLNISDDPTQSATSTVTVPADYVDFVTESVVVYMDLQHGSRGDLAIVLESPSGTESLLAPSKRPENTQLQGEEHWKLTTVRNWGESASGNWTLKIADEAAGILEDCVDVKFDYYYDADGTLLHIKCDSFQNTTACLDGQILNDVVHDFIVDNGNGPISAAEACCVCGGGVQVDDIPHILESWSMIVYGHNAIMSSNTSQQNGTNDTTSG</sequence>
<dbReference type="Gene3D" id="3.40.50.200">
    <property type="entry name" value="Peptidase S8/S53 domain"/>
    <property type="match status" value="2"/>
</dbReference>
<feature type="active site" description="Charge relay system" evidence="9 10">
    <location>
        <position position="224"/>
    </location>
</feature>
<evidence type="ECO:0000256" key="3">
    <source>
        <dbReference type="ARBA" id="ARBA00022729"/>
    </source>
</evidence>
<keyword evidence="3 11" id="KW-0732">Signal</keyword>
<dbReference type="PROSITE" id="PS00137">
    <property type="entry name" value="SUBTILASE_HIS"/>
    <property type="match status" value="1"/>
</dbReference>
<dbReference type="PROSITE" id="PS51829">
    <property type="entry name" value="P_HOMO_B"/>
    <property type="match status" value="1"/>
</dbReference>
<evidence type="ECO:0000259" key="12">
    <source>
        <dbReference type="PROSITE" id="PS51829"/>
    </source>
</evidence>
<dbReference type="AlphaFoldDB" id="A0A9N8H1G7"/>
<dbReference type="SUPFAM" id="SSF52743">
    <property type="entry name" value="Subtilisin-like"/>
    <property type="match status" value="1"/>
</dbReference>
<protein>
    <recommendedName>
        <fullName evidence="8">subtilisin</fullName>
        <ecNumber evidence="8">3.4.21.62</ecNumber>
    </recommendedName>
</protein>
<evidence type="ECO:0000256" key="6">
    <source>
        <dbReference type="ARBA" id="ARBA00022837"/>
    </source>
</evidence>
<dbReference type="InterPro" id="IPR002884">
    <property type="entry name" value="P_dom"/>
</dbReference>
<dbReference type="PROSITE" id="PS00138">
    <property type="entry name" value="SUBTILASE_SER"/>
    <property type="match status" value="1"/>
</dbReference>
<feature type="domain" description="P/Homo B" evidence="12">
    <location>
        <begin position="545"/>
        <end position="750"/>
    </location>
</feature>
<dbReference type="InterPro" id="IPR022398">
    <property type="entry name" value="Peptidase_S8_His-AS"/>
</dbReference>
<organism evidence="13 14">
    <name type="scientific">Seminavis robusta</name>
    <dbReference type="NCBI Taxonomy" id="568900"/>
    <lineage>
        <taxon>Eukaryota</taxon>
        <taxon>Sar</taxon>
        <taxon>Stramenopiles</taxon>
        <taxon>Ochrophyta</taxon>
        <taxon>Bacillariophyta</taxon>
        <taxon>Bacillariophyceae</taxon>
        <taxon>Bacillariophycidae</taxon>
        <taxon>Naviculales</taxon>
        <taxon>Naviculaceae</taxon>
        <taxon>Seminavis</taxon>
    </lineage>
</organism>
<dbReference type="EC" id="3.4.21.62" evidence="8"/>
<dbReference type="GO" id="GO:0012505">
    <property type="term" value="C:endomembrane system"/>
    <property type="evidence" value="ECO:0007669"/>
    <property type="project" value="UniProtKB-ARBA"/>
</dbReference>
<keyword evidence="14" id="KW-1185">Reference proteome</keyword>
<keyword evidence="5 10" id="KW-0720">Serine protease</keyword>
<keyword evidence="4 10" id="KW-0378">Hydrolase</keyword>
<dbReference type="EMBL" id="CAICTM010000003">
    <property type="protein sequence ID" value="CAB9496302.1"/>
    <property type="molecule type" value="Genomic_DNA"/>
</dbReference>
<evidence type="ECO:0000313" key="14">
    <source>
        <dbReference type="Proteomes" id="UP001153069"/>
    </source>
</evidence>
<evidence type="ECO:0000256" key="8">
    <source>
        <dbReference type="ARBA" id="ARBA00023619"/>
    </source>
</evidence>
<dbReference type="Gene3D" id="2.60.120.260">
    <property type="entry name" value="Galactose-binding domain-like"/>
    <property type="match status" value="1"/>
</dbReference>
<evidence type="ECO:0000256" key="11">
    <source>
        <dbReference type="SAM" id="SignalP"/>
    </source>
</evidence>
<dbReference type="InterPro" id="IPR036852">
    <property type="entry name" value="Peptidase_S8/S53_dom_sf"/>
</dbReference>
<evidence type="ECO:0000256" key="4">
    <source>
        <dbReference type="ARBA" id="ARBA00022801"/>
    </source>
</evidence>
<evidence type="ECO:0000256" key="1">
    <source>
        <dbReference type="ARBA" id="ARBA00005325"/>
    </source>
</evidence>
<evidence type="ECO:0000313" key="13">
    <source>
        <dbReference type="EMBL" id="CAB9496302.1"/>
    </source>
</evidence>
<feature type="active site" description="Charge relay system" evidence="9 10">
    <location>
        <position position="468"/>
    </location>
</feature>
<dbReference type="Pfam" id="PF01483">
    <property type="entry name" value="P_proprotein"/>
    <property type="match status" value="1"/>
</dbReference>
<dbReference type="InterPro" id="IPR034182">
    <property type="entry name" value="Kexin/furin"/>
</dbReference>
<evidence type="ECO:0000256" key="7">
    <source>
        <dbReference type="ARBA" id="ARBA00023529"/>
    </source>
</evidence>
<dbReference type="PANTHER" id="PTHR42884:SF14">
    <property type="entry name" value="NEUROENDOCRINE CONVERTASE 1"/>
    <property type="match status" value="1"/>
</dbReference>
<feature type="chain" id="PRO_5040441229" description="subtilisin" evidence="11">
    <location>
        <begin position="34"/>
        <end position="767"/>
    </location>
</feature>
<dbReference type="GO" id="GO:0016020">
    <property type="term" value="C:membrane"/>
    <property type="evidence" value="ECO:0007669"/>
    <property type="project" value="TreeGrafter"/>
</dbReference>
<dbReference type="SUPFAM" id="SSF49785">
    <property type="entry name" value="Galactose-binding domain-like"/>
    <property type="match status" value="1"/>
</dbReference>
<keyword evidence="2 10" id="KW-0645">Protease</keyword>
<comment type="similarity">
    <text evidence="1">Belongs to the peptidase S8 family. Furin subfamily.</text>
</comment>
<dbReference type="InterPro" id="IPR008979">
    <property type="entry name" value="Galactose-bd-like_sf"/>
</dbReference>
<evidence type="ECO:0000256" key="5">
    <source>
        <dbReference type="ARBA" id="ARBA00022825"/>
    </source>
</evidence>
<feature type="signal peptide" evidence="11">
    <location>
        <begin position="1"/>
        <end position="33"/>
    </location>
</feature>
<dbReference type="InterPro" id="IPR023828">
    <property type="entry name" value="Peptidase_S8_Ser-AS"/>
</dbReference>
<dbReference type="PRINTS" id="PR00723">
    <property type="entry name" value="SUBTILISIN"/>
</dbReference>
<gene>
    <name evidence="13" type="ORF">SEMRO_3_G002780.1</name>
</gene>
<dbReference type="Pfam" id="PF00082">
    <property type="entry name" value="Peptidase_S8"/>
    <property type="match status" value="1"/>
</dbReference>